<reference evidence="2" key="1">
    <citation type="submission" date="2014-09" db="EMBL/GenBank/DDBJ databases">
        <authorList>
            <person name="Magalhaes I.L.F."/>
            <person name="Oliveira U."/>
            <person name="Santos F.R."/>
            <person name="Vidigal T.H.D.A."/>
            <person name="Brescovit A.D."/>
            <person name="Santos A.J."/>
        </authorList>
    </citation>
    <scope>NUCLEOTIDE SEQUENCE</scope>
    <source>
        <tissue evidence="2">Shoot tissue taken approximately 20 cm above the soil surface</tissue>
    </source>
</reference>
<feature type="compositionally biased region" description="Polar residues" evidence="1">
    <location>
        <begin position="1"/>
        <end position="20"/>
    </location>
</feature>
<accession>A0A0A9G2L7</accession>
<protein>
    <submittedName>
        <fullName evidence="2">Uncharacterized protein</fullName>
    </submittedName>
</protein>
<name>A0A0A9G2L7_ARUDO</name>
<feature type="compositionally biased region" description="Pro residues" evidence="1">
    <location>
        <begin position="34"/>
        <end position="48"/>
    </location>
</feature>
<feature type="region of interest" description="Disordered" evidence="1">
    <location>
        <begin position="1"/>
        <end position="51"/>
    </location>
</feature>
<dbReference type="AlphaFoldDB" id="A0A0A9G2L7"/>
<organism evidence="2">
    <name type="scientific">Arundo donax</name>
    <name type="common">Giant reed</name>
    <name type="synonym">Donax arundinaceus</name>
    <dbReference type="NCBI Taxonomy" id="35708"/>
    <lineage>
        <taxon>Eukaryota</taxon>
        <taxon>Viridiplantae</taxon>
        <taxon>Streptophyta</taxon>
        <taxon>Embryophyta</taxon>
        <taxon>Tracheophyta</taxon>
        <taxon>Spermatophyta</taxon>
        <taxon>Magnoliopsida</taxon>
        <taxon>Liliopsida</taxon>
        <taxon>Poales</taxon>
        <taxon>Poaceae</taxon>
        <taxon>PACMAD clade</taxon>
        <taxon>Arundinoideae</taxon>
        <taxon>Arundineae</taxon>
        <taxon>Arundo</taxon>
    </lineage>
</organism>
<reference evidence="2" key="2">
    <citation type="journal article" date="2015" name="Data Brief">
        <title>Shoot transcriptome of the giant reed, Arundo donax.</title>
        <authorList>
            <person name="Barrero R.A."/>
            <person name="Guerrero F.D."/>
            <person name="Moolhuijzen P."/>
            <person name="Goolsby J.A."/>
            <person name="Tidwell J."/>
            <person name="Bellgard S.E."/>
            <person name="Bellgard M.I."/>
        </authorList>
    </citation>
    <scope>NUCLEOTIDE SEQUENCE</scope>
    <source>
        <tissue evidence="2">Shoot tissue taken approximately 20 cm above the soil surface</tissue>
    </source>
</reference>
<dbReference type="EMBL" id="GBRH01178566">
    <property type="protein sequence ID" value="JAE19330.1"/>
    <property type="molecule type" value="Transcribed_RNA"/>
</dbReference>
<proteinExistence type="predicted"/>
<evidence type="ECO:0000256" key="1">
    <source>
        <dbReference type="SAM" id="MobiDB-lite"/>
    </source>
</evidence>
<evidence type="ECO:0000313" key="2">
    <source>
        <dbReference type="EMBL" id="JAE19330.1"/>
    </source>
</evidence>
<sequence length="76" mass="7938">MQNEISSDLKNGTGVSQTQGPVRVPPALRSPAGTPGPMPAGTPGPMPAPTSVTGSWLPWRKLDVLLHLGLLVLVWC</sequence>